<keyword evidence="1" id="KW-1133">Transmembrane helix</keyword>
<protein>
    <recommendedName>
        <fullName evidence="4">G-protein coupled receptors family 1 profile domain-containing protein</fullName>
    </recommendedName>
</protein>
<sequence length="168" mass="19090">MACILVAIANGEVELMTLAVYCLGNPETIFGYFTIISYAVMMWISTLIVCYSYLGIAITIRLFCYKQIRELNLDKERAIKENNIVIGKVLTILALYLLTNTFELVNTTTELITGVTRLPICDLISTILISWNPLVNSILLLHFQKDIQESFLLRFPFMKSFVFGSTLE</sequence>
<name>A0A137P738_CONC2</name>
<keyword evidence="1" id="KW-0472">Membrane</keyword>
<evidence type="ECO:0000256" key="1">
    <source>
        <dbReference type="SAM" id="Phobius"/>
    </source>
</evidence>
<evidence type="ECO:0000313" key="3">
    <source>
        <dbReference type="Proteomes" id="UP000070444"/>
    </source>
</evidence>
<keyword evidence="3" id="KW-1185">Reference proteome</keyword>
<feature type="transmembrane region" description="Helical" evidence="1">
    <location>
        <begin position="35"/>
        <end position="64"/>
    </location>
</feature>
<dbReference type="Proteomes" id="UP000070444">
    <property type="component" value="Unassembled WGS sequence"/>
</dbReference>
<organism evidence="2 3">
    <name type="scientific">Conidiobolus coronatus (strain ATCC 28846 / CBS 209.66 / NRRL 28638)</name>
    <name type="common">Delacroixia coronata</name>
    <dbReference type="NCBI Taxonomy" id="796925"/>
    <lineage>
        <taxon>Eukaryota</taxon>
        <taxon>Fungi</taxon>
        <taxon>Fungi incertae sedis</taxon>
        <taxon>Zoopagomycota</taxon>
        <taxon>Entomophthoromycotina</taxon>
        <taxon>Entomophthoromycetes</taxon>
        <taxon>Entomophthorales</taxon>
        <taxon>Ancylistaceae</taxon>
        <taxon>Conidiobolus</taxon>
    </lineage>
</organism>
<accession>A0A137P738</accession>
<gene>
    <name evidence="2" type="ORF">CONCODRAFT_6607</name>
</gene>
<dbReference type="SUPFAM" id="SSF81321">
    <property type="entry name" value="Family A G protein-coupled receptor-like"/>
    <property type="match status" value="1"/>
</dbReference>
<reference evidence="2 3" key="1">
    <citation type="journal article" date="2015" name="Genome Biol. Evol.">
        <title>Phylogenomic analyses indicate that early fungi evolved digesting cell walls of algal ancestors of land plants.</title>
        <authorList>
            <person name="Chang Y."/>
            <person name="Wang S."/>
            <person name="Sekimoto S."/>
            <person name="Aerts A.L."/>
            <person name="Choi C."/>
            <person name="Clum A."/>
            <person name="LaButti K.M."/>
            <person name="Lindquist E.A."/>
            <person name="Yee Ngan C."/>
            <person name="Ohm R.A."/>
            <person name="Salamov A.A."/>
            <person name="Grigoriev I.V."/>
            <person name="Spatafora J.W."/>
            <person name="Berbee M.L."/>
        </authorList>
    </citation>
    <scope>NUCLEOTIDE SEQUENCE [LARGE SCALE GENOMIC DNA]</scope>
    <source>
        <strain evidence="2 3">NRRL 28638</strain>
    </source>
</reference>
<keyword evidence="1" id="KW-0812">Transmembrane</keyword>
<dbReference type="EMBL" id="KQ964493">
    <property type="protein sequence ID" value="KXN70754.1"/>
    <property type="molecule type" value="Genomic_DNA"/>
</dbReference>
<dbReference type="Gene3D" id="1.20.1070.10">
    <property type="entry name" value="Rhodopsin 7-helix transmembrane proteins"/>
    <property type="match status" value="1"/>
</dbReference>
<evidence type="ECO:0000313" key="2">
    <source>
        <dbReference type="EMBL" id="KXN70754.1"/>
    </source>
</evidence>
<proteinExistence type="predicted"/>
<evidence type="ECO:0008006" key="4">
    <source>
        <dbReference type="Google" id="ProtNLM"/>
    </source>
</evidence>
<feature type="transmembrane region" description="Helical" evidence="1">
    <location>
        <begin position="85"/>
        <end position="103"/>
    </location>
</feature>
<feature type="transmembrane region" description="Helical" evidence="1">
    <location>
        <begin position="123"/>
        <end position="143"/>
    </location>
</feature>
<dbReference type="AlphaFoldDB" id="A0A137P738"/>